<reference evidence="2" key="2">
    <citation type="submission" date="2025-08" db="UniProtKB">
        <authorList>
            <consortium name="RefSeq"/>
        </authorList>
    </citation>
    <scope>IDENTIFICATION</scope>
</reference>
<sequence length="124" mass="14166">MANGRQRKKWALRPLFRSAPKLGLQPKGPRALDLYQSPLRTALKGPPPTEPRAIQVSFFCRRWRSTEARIFRFGASRGCLGQRVRWRHMSSGVRGIRVLILLKMFKCWARVILVLGQGILGSLL</sequence>
<dbReference type="PaxDb" id="3635-A0A1U8M7B9"/>
<name>A0A1U8M7B9_GOSHI</name>
<evidence type="ECO:0000313" key="1">
    <source>
        <dbReference type="Proteomes" id="UP000818029"/>
    </source>
</evidence>
<dbReference type="GeneID" id="107933794"/>
<accession>A0A1U8M7B9</accession>
<organism evidence="1 2">
    <name type="scientific">Gossypium hirsutum</name>
    <name type="common">Upland cotton</name>
    <name type="synonym">Gossypium mexicanum</name>
    <dbReference type="NCBI Taxonomy" id="3635"/>
    <lineage>
        <taxon>Eukaryota</taxon>
        <taxon>Viridiplantae</taxon>
        <taxon>Streptophyta</taxon>
        <taxon>Embryophyta</taxon>
        <taxon>Tracheophyta</taxon>
        <taxon>Spermatophyta</taxon>
        <taxon>Magnoliopsida</taxon>
        <taxon>eudicotyledons</taxon>
        <taxon>Gunneridae</taxon>
        <taxon>Pentapetalae</taxon>
        <taxon>rosids</taxon>
        <taxon>malvids</taxon>
        <taxon>Malvales</taxon>
        <taxon>Malvaceae</taxon>
        <taxon>Malvoideae</taxon>
        <taxon>Gossypium</taxon>
    </lineage>
</organism>
<dbReference type="AlphaFoldDB" id="A0A1U8M7B9"/>
<reference evidence="1" key="1">
    <citation type="journal article" date="2020" name="Nat. Genet.">
        <title>Genomic diversifications of five Gossypium allopolyploid species and their impact on cotton improvement.</title>
        <authorList>
            <person name="Chen Z.J."/>
            <person name="Sreedasyam A."/>
            <person name="Ando A."/>
            <person name="Song Q."/>
            <person name="De Santiago L.M."/>
            <person name="Hulse-Kemp A.M."/>
            <person name="Ding M."/>
            <person name="Ye W."/>
            <person name="Kirkbride R.C."/>
            <person name="Jenkins J."/>
            <person name="Plott C."/>
            <person name="Lovell J."/>
            <person name="Lin Y.M."/>
            <person name="Vaughn R."/>
            <person name="Liu B."/>
            <person name="Simpson S."/>
            <person name="Scheffler B.E."/>
            <person name="Wen L."/>
            <person name="Saski C.A."/>
            <person name="Grover C.E."/>
            <person name="Hu G."/>
            <person name="Conover J.L."/>
            <person name="Carlson J.W."/>
            <person name="Shu S."/>
            <person name="Boston L.B."/>
            <person name="Williams M."/>
            <person name="Peterson D.G."/>
            <person name="McGee K."/>
            <person name="Jones D.C."/>
            <person name="Wendel J.F."/>
            <person name="Stelly D.M."/>
            <person name="Grimwood J."/>
            <person name="Schmutz J."/>
        </authorList>
    </citation>
    <scope>NUCLEOTIDE SEQUENCE [LARGE SCALE GENOMIC DNA]</scope>
    <source>
        <strain evidence="1">cv. TM-1</strain>
    </source>
</reference>
<proteinExistence type="predicted"/>
<evidence type="ECO:0000313" key="2">
    <source>
        <dbReference type="RefSeq" id="XP_016721563.1"/>
    </source>
</evidence>
<dbReference type="KEGG" id="ghi:107933794"/>
<dbReference type="RefSeq" id="XP_016721563.1">
    <property type="nucleotide sequence ID" value="XM_016866074.2"/>
</dbReference>
<protein>
    <submittedName>
        <fullName evidence="2">Uncharacterized protein</fullName>
    </submittedName>
</protein>
<keyword evidence="1" id="KW-1185">Reference proteome</keyword>
<gene>
    <name evidence="2" type="primary">LOC107933794</name>
</gene>
<dbReference type="Proteomes" id="UP000818029">
    <property type="component" value="Chromosome D08"/>
</dbReference>